<evidence type="ECO:0000313" key="1">
    <source>
        <dbReference type="EMBL" id="MTJ42508.1"/>
    </source>
</evidence>
<dbReference type="EMBL" id="VILF01000001">
    <property type="protein sequence ID" value="MTJ42508.1"/>
    <property type="molecule type" value="Genomic_DNA"/>
</dbReference>
<reference evidence="2" key="1">
    <citation type="journal article" date="2020" name="Toxins">
        <title>Phylogenomic Analysis of Secondary Metabolism in the Toxic Cyanobacterial Genera Anabaena, Dolichospermum and Aphanizomenon.</title>
        <authorList>
            <person name="Oesterholm J."/>
            <person name="Popin R.V."/>
            <person name="Fewer D.P."/>
            <person name="Sivonen K."/>
        </authorList>
    </citation>
    <scope>NUCLEOTIDE SEQUENCE [LARGE SCALE GENOMIC DNA]</scope>
    <source>
        <strain evidence="2">UHCC 0037</strain>
    </source>
</reference>
<evidence type="ECO:0000313" key="2">
    <source>
        <dbReference type="Proteomes" id="UP001517388"/>
    </source>
</evidence>
<organism evidence="1 2">
    <name type="scientific">Dolichospermum flos-aquae UHCC 0037</name>
    <dbReference type="NCBI Taxonomy" id="2590026"/>
    <lineage>
        <taxon>Bacteria</taxon>
        <taxon>Bacillati</taxon>
        <taxon>Cyanobacteriota</taxon>
        <taxon>Cyanophyceae</taxon>
        <taxon>Nostocales</taxon>
        <taxon>Aphanizomenonaceae</taxon>
        <taxon>Dolichospermum</taxon>
    </lineage>
</organism>
<gene>
    <name evidence="1" type="ORF">FJR39_04395</name>
</gene>
<comment type="caution">
    <text evidence="1">The sequence shown here is derived from an EMBL/GenBank/DDBJ whole genome shotgun (WGS) entry which is preliminary data.</text>
</comment>
<sequence length="235" mass="27306">MEKNGMKQDNIFFRGEGDNWFYRNTKDLGKKAEFDFPTYIINLLKDKSGIKKIAELGCSNGWRLNDLGETLPNIELTGIDASLAAIQDGQKKYPHIKLSQGLLSNIPLDEEYDVVIIYFVLHWVDRSSLVKSIAEIDRCVRDGGILIIGDFYPDFPQRRHYHHLPESSVFTYKQDYPSIFEQLGIYKEITRFTGNHNHKQDLSILSCDSDSRWICSVLHKSLNNYYHERILEKEP</sequence>
<protein>
    <submittedName>
        <fullName evidence="1">Class I SAM-dependent methyltransferase</fullName>
    </submittedName>
</protein>
<keyword evidence="1" id="KW-0808">Transferase</keyword>
<keyword evidence="2" id="KW-1185">Reference proteome</keyword>
<name>A0ACC7S206_DOLFA</name>
<accession>A0ACC7S206</accession>
<keyword evidence="1" id="KW-0489">Methyltransferase</keyword>
<dbReference type="Proteomes" id="UP001517388">
    <property type="component" value="Unassembled WGS sequence"/>
</dbReference>
<proteinExistence type="predicted"/>